<feature type="domain" description="Major facilitator superfamily (MFS) profile" evidence="7">
    <location>
        <begin position="141"/>
        <end position="631"/>
    </location>
</feature>
<dbReference type="EMBL" id="SWKV01000008">
    <property type="protein sequence ID" value="KAF3044801.1"/>
    <property type="molecule type" value="Genomic_DNA"/>
</dbReference>
<evidence type="ECO:0000313" key="9">
    <source>
        <dbReference type="Proteomes" id="UP000758155"/>
    </source>
</evidence>
<dbReference type="PRINTS" id="PR01035">
    <property type="entry name" value="TCRTETA"/>
</dbReference>
<proteinExistence type="predicted"/>
<sequence length="720" mass="77606">MELSKPPTEDVKSAAARKDLSALELPRLLILRDGLGRVDSPSPTTAGTDVDSFSWPSRRGSTQQGTGSVVSLLTPATKARASQLREVQNAEECSEAEALPPKERSSQGPPQGQPHGRPGGPSGGPPGNDGPYPSLPKTILIMISLYVSIFLVALDRTILGPAIPSITNQFNSLADIGWYSSAYMLTSCGFILLYGRVYTYFPTKPAFLAGIFLFEIGSAICGAAQNSIMLIIGRAVAGLGSSGVFTGAILIMMNTVPLHKRPLLQGLFGACFGVASVTGPLLGGAFTESGLLTWRWCFYINIPLGAITIVVVMFLLKINERKPPRNGWKDTVRKMDPLGTILFLPGITCLLLALEWGAAEYAWSSPRIIALLTTFAALFTAFVVWQYITRNTTATVPARILFQRSIGCGCASQFCVGATMLTVSIYMPLWFQAIKGVSPFQSGANSLPLVLSTVFSSIISGGLIQRIGYYTPFMIFGACCMAVGTGLVTTLATHTKDAQWIGYLIVLGVGVGNSMQHANLAVQVILEKRDIPIGTAMLSLCQTLGGAVFTAVGQNLYIDKFSEGLERIDSVNAGHILEQGATDLTKGLSSEVREQVLVAYNNSLTQGTFLAVLFVACLAVPAAMGMEWRSVKKDVKNPRLPGTKDLEMNATRKRNSSGGNYERRASRKDAIRLDDDRLDDDLVVPPATAWKRMYRSSGHFSQWMTAKVNPDLRTELGYTK</sequence>
<evidence type="ECO:0000256" key="2">
    <source>
        <dbReference type="ARBA" id="ARBA00022692"/>
    </source>
</evidence>
<feature type="compositionally biased region" description="Gly residues" evidence="5">
    <location>
        <begin position="117"/>
        <end position="127"/>
    </location>
</feature>
<dbReference type="FunFam" id="1.20.1250.20:FF:000196">
    <property type="entry name" value="MFS toxin efflux pump (AflT)"/>
    <property type="match status" value="1"/>
</dbReference>
<dbReference type="PANTHER" id="PTHR23501">
    <property type="entry name" value="MAJOR FACILITATOR SUPERFAMILY"/>
    <property type="match status" value="1"/>
</dbReference>
<evidence type="ECO:0000256" key="1">
    <source>
        <dbReference type="ARBA" id="ARBA00004141"/>
    </source>
</evidence>
<keyword evidence="3 6" id="KW-1133">Transmembrane helix</keyword>
<feature type="transmembrane region" description="Helical" evidence="6">
    <location>
        <begin position="139"/>
        <end position="164"/>
    </location>
</feature>
<evidence type="ECO:0000259" key="7">
    <source>
        <dbReference type="PROSITE" id="PS50850"/>
    </source>
</evidence>
<dbReference type="Gene3D" id="1.20.1720.10">
    <property type="entry name" value="Multidrug resistance protein D"/>
    <property type="match status" value="1"/>
</dbReference>
<dbReference type="InterPro" id="IPR020846">
    <property type="entry name" value="MFS_dom"/>
</dbReference>
<keyword evidence="4 6" id="KW-0472">Membrane</keyword>
<dbReference type="PROSITE" id="PS50850">
    <property type="entry name" value="MFS"/>
    <property type="match status" value="1"/>
</dbReference>
<feature type="transmembrane region" description="Helical" evidence="6">
    <location>
        <begin position="500"/>
        <end position="521"/>
    </location>
</feature>
<dbReference type="OrthoDB" id="10021397at2759"/>
<evidence type="ECO:0000313" key="8">
    <source>
        <dbReference type="EMBL" id="KAF3044801.1"/>
    </source>
</evidence>
<name>A0A9P4WXJ2_9PLEO</name>
<dbReference type="Pfam" id="PF07690">
    <property type="entry name" value="MFS_1"/>
    <property type="match status" value="1"/>
</dbReference>
<dbReference type="PANTHER" id="PTHR23501:SF201">
    <property type="entry name" value="MFS AFLATOXIN EFFLUX PUMP"/>
    <property type="match status" value="1"/>
</dbReference>
<comment type="caution">
    <text evidence="8">The sequence shown here is derived from an EMBL/GenBank/DDBJ whole genome shotgun (WGS) entry which is preliminary data.</text>
</comment>
<feature type="region of interest" description="Disordered" evidence="5">
    <location>
        <begin position="1"/>
        <end position="131"/>
    </location>
</feature>
<evidence type="ECO:0000256" key="6">
    <source>
        <dbReference type="SAM" id="Phobius"/>
    </source>
</evidence>
<organism evidence="8 9">
    <name type="scientific">Didymella heteroderae</name>
    <dbReference type="NCBI Taxonomy" id="1769908"/>
    <lineage>
        <taxon>Eukaryota</taxon>
        <taxon>Fungi</taxon>
        <taxon>Dikarya</taxon>
        <taxon>Ascomycota</taxon>
        <taxon>Pezizomycotina</taxon>
        <taxon>Dothideomycetes</taxon>
        <taxon>Pleosporomycetidae</taxon>
        <taxon>Pleosporales</taxon>
        <taxon>Pleosporineae</taxon>
        <taxon>Didymellaceae</taxon>
        <taxon>Didymella</taxon>
    </lineage>
</organism>
<dbReference type="AlphaFoldDB" id="A0A9P4WXJ2"/>
<reference evidence="8" key="1">
    <citation type="submission" date="2019-04" db="EMBL/GenBank/DDBJ databases">
        <title>Sequencing of skin fungus with MAO and IRED activity.</title>
        <authorList>
            <person name="Marsaioli A.J."/>
            <person name="Bonatto J.M.C."/>
            <person name="Reis Junior O."/>
        </authorList>
    </citation>
    <scope>NUCLEOTIDE SEQUENCE</scope>
    <source>
        <strain evidence="8">28M1</strain>
    </source>
</reference>
<dbReference type="InterPro" id="IPR011701">
    <property type="entry name" value="MFS"/>
</dbReference>
<accession>A0A9P4WXJ2</accession>
<dbReference type="Proteomes" id="UP000758155">
    <property type="component" value="Unassembled WGS sequence"/>
</dbReference>
<dbReference type="InterPro" id="IPR001958">
    <property type="entry name" value="Tet-R_TetA/multi-R_MdtG-like"/>
</dbReference>
<feature type="transmembrane region" description="Helical" evidence="6">
    <location>
        <begin position="337"/>
        <end position="356"/>
    </location>
</feature>
<dbReference type="CDD" id="cd17502">
    <property type="entry name" value="MFS_Azr1_MDR_like"/>
    <property type="match status" value="1"/>
</dbReference>
<feature type="transmembrane region" description="Helical" evidence="6">
    <location>
        <begin position="263"/>
        <end position="286"/>
    </location>
</feature>
<evidence type="ECO:0000256" key="3">
    <source>
        <dbReference type="ARBA" id="ARBA00022989"/>
    </source>
</evidence>
<feature type="compositionally biased region" description="Low complexity" evidence="5">
    <location>
        <begin position="106"/>
        <end position="116"/>
    </location>
</feature>
<dbReference type="GO" id="GO:0005886">
    <property type="term" value="C:plasma membrane"/>
    <property type="evidence" value="ECO:0007669"/>
    <property type="project" value="TreeGrafter"/>
</dbReference>
<feature type="transmembrane region" description="Helical" evidence="6">
    <location>
        <begin position="206"/>
        <end position="225"/>
    </location>
</feature>
<dbReference type="GO" id="GO:0022857">
    <property type="term" value="F:transmembrane transporter activity"/>
    <property type="evidence" value="ECO:0007669"/>
    <property type="project" value="InterPro"/>
</dbReference>
<dbReference type="Gene3D" id="1.20.1250.20">
    <property type="entry name" value="MFS general substrate transporter like domains"/>
    <property type="match status" value="1"/>
</dbReference>
<feature type="transmembrane region" description="Helical" evidence="6">
    <location>
        <begin position="368"/>
        <end position="385"/>
    </location>
</feature>
<dbReference type="SUPFAM" id="SSF103473">
    <property type="entry name" value="MFS general substrate transporter"/>
    <property type="match status" value="1"/>
</dbReference>
<dbReference type="FunFam" id="1.20.1720.10:FF:000012">
    <property type="entry name" value="MFS toxin efflux pump (AflT)"/>
    <property type="match status" value="1"/>
</dbReference>
<feature type="region of interest" description="Disordered" evidence="5">
    <location>
        <begin position="639"/>
        <end position="666"/>
    </location>
</feature>
<feature type="transmembrane region" description="Helical" evidence="6">
    <location>
        <begin position="176"/>
        <end position="194"/>
    </location>
</feature>
<feature type="transmembrane region" description="Helical" evidence="6">
    <location>
        <begin position="607"/>
        <end position="626"/>
    </location>
</feature>
<comment type="subcellular location">
    <subcellularLocation>
        <location evidence="1">Membrane</location>
        <topology evidence="1">Multi-pass membrane protein</topology>
    </subcellularLocation>
</comment>
<keyword evidence="9" id="KW-1185">Reference proteome</keyword>
<gene>
    <name evidence="8" type="ORF">E8E12_010723</name>
</gene>
<keyword evidence="2 6" id="KW-0812">Transmembrane</keyword>
<evidence type="ECO:0000256" key="4">
    <source>
        <dbReference type="ARBA" id="ARBA00023136"/>
    </source>
</evidence>
<evidence type="ECO:0000256" key="5">
    <source>
        <dbReference type="SAM" id="MobiDB-lite"/>
    </source>
</evidence>
<feature type="transmembrane region" description="Helical" evidence="6">
    <location>
        <begin position="473"/>
        <end position="494"/>
    </location>
</feature>
<feature type="transmembrane region" description="Helical" evidence="6">
    <location>
        <begin position="406"/>
        <end position="427"/>
    </location>
</feature>
<feature type="transmembrane region" description="Helical" evidence="6">
    <location>
        <begin position="447"/>
        <end position="464"/>
    </location>
</feature>
<dbReference type="InterPro" id="IPR036259">
    <property type="entry name" value="MFS_trans_sf"/>
</dbReference>
<feature type="compositionally biased region" description="Polar residues" evidence="5">
    <location>
        <begin position="59"/>
        <end position="71"/>
    </location>
</feature>
<feature type="compositionally biased region" description="Basic and acidic residues" evidence="5">
    <location>
        <begin position="7"/>
        <end position="21"/>
    </location>
</feature>
<feature type="transmembrane region" description="Helical" evidence="6">
    <location>
        <begin position="298"/>
        <end position="316"/>
    </location>
</feature>
<protein>
    <recommendedName>
        <fullName evidence="7">Major facilitator superfamily (MFS) profile domain-containing protein</fullName>
    </recommendedName>
</protein>
<feature type="transmembrane region" description="Helical" evidence="6">
    <location>
        <begin position="533"/>
        <end position="552"/>
    </location>
</feature>
<feature type="transmembrane region" description="Helical" evidence="6">
    <location>
        <begin position="231"/>
        <end position="251"/>
    </location>
</feature>